<proteinExistence type="predicted"/>
<dbReference type="AlphaFoldDB" id="K6WXZ6"/>
<dbReference type="STRING" id="1108045.GORHZ_131_00110"/>
<organism evidence="1 2">
    <name type="scientific">Gordonia rhizosphera NBRC 16068</name>
    <dbReference type="NCBI Taxonomy" id="1108045"/>
    <lineage>
        <taxon>Bacteria</taxon>
        <taxon>Bacillati</taxon>
        <taxon>Actinomycetota</taxon>
        <taxon>Actinomycetes</taxon>
        <taxon>Mycobacteriales</taxon>
        <taxon>Gordoniaceae</taxon>
        <taxon>Gordonia</taxon>
    </lineage>
</organism>
<accession>K6WXZ6</accession>
<dbReference type="RefSeq" id="WP_006334896.1">
    <property type="nucleotide sequence ID" value="NZ_BAHC01000131.1"/>
</dbReference>
<evidence type="ECO:0000313" key="1">
    <source>
        <dbReference type="EMBL" id="GAB91424.1"/>
    </source>
</evidence>
<dbReference type="Proteomes" id="UP000008363">
    <property type="component" value="Unassembled WGS sequence"/>
</dbReference>
<comment type="caution">
    <text evidence="1">The sequence shown here is derived from an EMBL/GenBank/DDBJ whole genome shotgun (WGS) entry which is preliminary data.</text>
</comment>
<dbReference type="eggNOG" id="ENOG502Z9XX">
    <property type="taxonomic scope" value="Bacteria"/>
</dbReference>
<reference evidence="1 2" key="1">
    <citation type="submission" date="2012-08" db="EMBL/GenBank/DDBJ databases">
        <title>Whole genome shotgun sequence of Gordonia rhizosphera NBRC 16068.</title>
        <authorList>
            <person name="Takarada H."/>
            <person name="Isaki S."/>
            <person name="Hosoyama A."/>
            <person name="Tsuchikane K."/>
            <person name="Katsumata H."/>
            <person name="Baba S."/>
            <person name="Ohji S."/>
            <person name="Yamazaki S."/>
            <person name="Fujita N."/>
        </authorList>
    </citation>
    <scope>NUCLEOTIDE SEQUENCE [LARGE SCALE GENOMIC DNA]</scope>
    <source>
        <strain evidence="1 2">NBRC 16068</strain>
    </source>
</reference>
<sequence>MLEHDLESELTPAIGGYADLTRTQLVTLLPELLLCGQFVDRAGMPWAIIHLGQDEMAQVACEEWMGASPIYTQRMQRALDFVGDDVITIFKGLQLDCGAPPQYMDFRYSLESPTRGHFELAHCGALMDVEPMGQDMAKLMCHDMEDPTFDATAIATNPKARMRPIHRPPRRPEDIAADTRPHCRWVVFIDETADPLPVPSETVEMQSTRAAGLELSPIDPSDDGRSAYDGPLVDDIDFAEYSRSALVRMADEVTLQLHLLDQAFARAIRRRVTDDATAIEILTNQAMGFAASAAARFVKALEIPPTLAGAAYLLSVHPVLNPRAYVALDVDGSSMHMNPSPAQEDPDSWPTLTGPGRPEVLQAIVRALEPSFDVEVTGTDSDWTARVVHGVAPRKEPSAIKFAGASAANSWEFSHRTSLPITPV</sequence>
<gene>
    <name evidence="1" type="ORF">GORHZ_131_00110</name>
</gene>
<protein>
    <submittedName>
        <fullName evidence="1">Uncharacterized protein</fullName>
    </submittedName>
</protein>
<keyword evidence="2" id="KW-1185">Reference proteome</keyword>
<evidence type="ECO:0000313" key="2">
    <source>
        <dbReference type="Proteomes" id="UP000008363"/>
    </source>
</evidence>
<dbReference type="EMBL" id="BAHC01000131">
    <property type="protein sequence ID" value="GAB91424.1"/>
    <property type="molecule type" value="Genomic_DNA"/>
</dbReference>
<dbReference type="OrthoDB" id="3461157at2"/>
<name>K6WXZ6_9ACTN</name>